<reference evidence="8" key="2">
    <citation type="journal article" date="2021" name="Data Brief">
        <title>Draft genome sequence data of the facultative, thermophilic, xylanolytic bacterium Paenibacillus sp. strain DA-C8.</title>
        <authorList>
            <person name="Chhe C."/>
            <person name="Uke A."/>
            <person name="Baramee S."/>
            <person name="Ungkulpasvich U."/>
            <person name="Tachaapaikoon C."/>
            <person name="Pason P."/>
            <person name="Waeonukul R."/>
            <person name="Ratanakhanokchai K."/>
            <person name="Kosugi A."/>
        </authorList>
    </citation>
    <scope>NUCLEOTIDE SEQUENCE</scope>
    <source>
        <strain evidence="8">DA-C8</strain>
    </source>
</reference>
<gene>
    <name evidence="6 8" type="primary">ruvA</name>
    <name evidence="8" type="ORF">PRECH8_21820</name>
</gene>
<evidence type="ECO:0000256" key="4">
    <source>
        <dbReference type="ARBA" id="ARBA00023172"/>
    </source>
</evidence>
<dbReference type="GO" id="GO:0000400">
    <property type="term" value="F:four-way junction DNA binding"/>
    <property type="evidence" value="ECO:0007669"/>
    <property type="project" value="UniProtKB-UniRule"/>
</dbReference>
<comment type="domain">
    <text evidence="6">Has three domains with a flexible linker between the domains II and III and assumes an 'L' shape. Domain III is highly mobile and contacts RuvB.</text>
</comment>
<dbReference type="GO" id="GO:0009379">
    <property type="term" value="C:Holliday junction helicase complex"/>
    <property type="evidence" value="ECO:0007669"/>
    <property type="project" value="InterPro"/>
</dbReference>
<sequence>MIDYVRGTIAYIESDYAVVDVNGIGYQVYVSNPYALLNQDSDVVLYTHQHVREDAILLYGFPTREEQRLFRKLLEVSGIGPKVALGILAGGRPEALVVAIQREDIAYLTRLPGVGKKTAQRMILDLKDKLDSFSDVIVKEELPAVPATDTASPWQEAKEALLALGYREAEADRAWQMIQGKVSDEDTVETLMKKALQVLFTAK</sequence>
<dbReference type="InterPro" id="IPR013849">
    <property type="entry name" value="DNA_helicase_Holl-junc_RuvA_I"/>
</dbReference>
<proteinExistence type="inferred from homology"/>
<evidence type="ECO:0000256" key="2">
    <source>
        <dbReference type="ARBA" id="ARBA00022763"/>
    </source>
</evidence>
<dbReference type="Pfam" id="PF14520">
    <property type="entry name" value="HHH_5"/>
    <property type="match status" value="1"/>
</dbReference>
<dbReference type="InterPro" id="IPR010994">
    <property type="entry name" value="RuvA_2-like"/>
</dbReference>
<dbReference type="InterPro" id="IPR011114">
    <property type="entry name" value="RuvA_C"/>
</dbReference>
<keyword evidence="8" id="KW-0547">Nucleotide-binding</keyword>
<comment type="subunit">
    <text evidence="6">Homotetramer. Forms an RuvA(8)-RuvB(12)-Holliday junction (HJ) complex. HJ DNA is sandwiched between 2 RuvA tetramers; dsDNA enters through RuvA and exits via RuvB. An RuvB hexamer assembles on each DNA strand where it exits the tetramer. Each RuvB hexamer is contacted by two RuvA subunits (via domain III) on 2 adjacent RuvB subunits; this complex drives branch migration. In the full resolvosome a probable DNA-RuvA(4)-RuvB(12)-RuvC(2) complex forms which resolves the HJ.</text>
</comment>
<dbReference type="SUPFAM" id="SSF46929">
    <property type="entry name" value="DNA helicase RuvA subunit, C-terminal domain"/>
    <property type="match status" value="1"/>
</dbReference>
<dbReference type="GO" id="GO:0005737">
    <property type="term" value="C:cytoplasm"/>
    <property type="evidence" value="ECO:0007669"/>
    <property type="project" value="UniProtKB-SubCell"/>
</dbReference>
<dbReference type="Pfam" id="PF07499">
    <property type="entry name" value="RuvA_C"/>
    <property type="match status" value="1"/>
</dbReference>
<dbReference type="RefSeq" id="WP_200967107.1">
    <property type="nucleotide sequence ID" value="NZ_BMAQ01000030.1"/>
</dbReference>
<accession>A0A916VGU2</accession>
<evidence type="ECO:0000313" key="8">
    <source>
        <dbReference type="EMBL" id="GFR38886.1"/>
    </source>
</evidence>
<protein>
    <recommendedName>
        <fullName evidence="6">Holliday junction branch migration complex subunit RuvA</fullName>
    </recommendedName>
</protein>
<dbReference type="GO" id="GO:0006281">
    <property type="term" value="P:DNA repair"/>
    <property type="evidence" value="ECO:0007669"/>
    <property type="project" value="UniProtKB-UniRule"/>
</dbReference>
<evidence type="ECO:0000313" key="9">
    <source>
        <dbReference type="Proteomes" id="UP000654993"/>
    </source>
</evidence>
<dbReference type="HAMAP" id="MF_00031">
    <property type="entry name" value="DNA_HJ_migration_RuvA"/>
    <property type="match status" value="1"/>
</dbReference>
<dbReference type="SMART" id="SM00278">
    <property type="entry name" value="HhH1"/>
    <property type="match status" value="2"/>
</dbReference>
<dbReference type="SUPFAM" id="SSF47781">
    <property type="entry name" value="RuvA domain 2-like"/>
    <property type="match status" value="1"/>
</dbReference>
<reference evidence="8" key="1">
    <citation type="submission" date="2020-08" db="EMBL/GenBank/DDBJ databases">
        <authorList>
            <person name="Uke A."/>
            <person name="Chhe C."/>
            <person name="Baramee S."/>
            <person name="Kosugi A."/>
        </authorList>
    </citation>
    <scope>NUCLEOTIDE SEQUENCE</scope>
    <source>
        <strain evidence="8">DA-C8</strain>
    </source>
</reference>
<dbReference type="SUPFAM" id="SSF50249">
    <property type="entry name" value="Nucleic acid-binding proteins"/>
    <property type="match status" value="1"/>
</dbReference>
<dbReference type="InterPro" id="IPR036267">
    <property type="entry name" value="RuvA_C_sf"/>
</dbReference>
<comment type="function">
    <text evidence="6">The RuvA-RuvB-RuvC complex processes Holliday junction (HJ) DNA during genetic recombination and DNA repair, while the RuvA-RuvB complex plays an important role in the rescue of blocked DNA replication forks via replication fork reversal (RFR). RuvA specifically binds to HJ cruciform DNA, conferring on it an open structure. The RuvB hexamer acts as an ATP-dependent pump, pulling dsDNA into and through the RuvAB complex. HJ branch migration allows RuvC to scan DNA until it finds its consensus sequence, where it cleaves and resolves the cruciform DNA.</text>
</comment>
<feature type="domain" description="Helix-hairpin-helix DNA-binding motif class 1" evidence="7">
    <location>
        <begin position="106"/>
        <end position="125"/>
    </location>
</feature>
<dbReference type="GO" id="GO:0005524">
    <property type="term" value="F:ATP binding"/>
    <property type="evidence" value="ECO:0007669"/>
    <property type="project" value="InterPro"/>
</dbReference>
<dbReference type="NCBIfam" id="TIGR00084">
    <property type="entry name" value="ruvA"/>
    <property type="match status" value="1"/>
</dbReference>
<keyword evidence="4 6" id="KW-0233">DNA recombination</keyword>
<evidence type="ECO:0000256" key="5">
    <source>
        <dbReference type="ARBA" id="ARBA00023204"/>
    </source>
</evidence>
<comment type="similarity">
    <text evidence="6">Belongs to the RuvA family.</text>
</comment>
<dbReference type="AlphaFoldDB" id="A0A916VGU2"/>
<keyword evidence="8" id="KW-0378">Hydrolase</keyword>
<dbReference type="Pfam" id="PF01330">
    <property type="entry name" value="RuvA_N"/>
    <property type="match status" value="1"/>
</dbReference>
<dbReference type="GO" id="GO:0009378">
    <property type="term" value="F:four-way junction helicase activity"/>
    <property type="evidence" value="ECO:0007669"/>
    <property type="project" value="InterPro"/>
</dbReference>
<keyword evidence="3 6" id="KW-0238">DNA-binding</keyword>
<comment type="caution">
    <text evidence="6">Lacks conserved residue(s) required for the propagation of feature annotation.</text>
</comment>
<keyword evidence="5 6" id="KW-0234">DNA repair</keyword>
<keyword evidence="8" id="KW-0067">ATP-binding</keyword>
<evidence type="ECO:0000256" key="1">
    <source>
        <dbReference type="ARBA" id="ARBA00022490"/>
    </source>
</evidence>
<dbReference type="Gene3D" id="2.40.50.140">
    <property type="entry name" value="Nucleic acid-binding proteins"/>
    <property type="match status" value="1"/>
</dbReference>
<feature type="region of interest" description="Domain III" evidence="6">
    <location>
        <begin position="149"/>
        <end position="203"/>
    </location>
</feature>
<dbReference type="InterPro" id="IPR012340">
    <property type="entry name" value="NA-bd_OB-fold"/>
</dbReference>
<dbReference type="Gene3D" id="1.10.8.10">
    <property type="entry name" value="DNA helicase RuvA subunit, C-terminal domain"/>
    <property type="match status" value="1"/>
</dbReference>
<dbReference type="InterPro" id="IPR000085">
    <property type="entry name" value="RuvA"/>
</dbReference>
<dbReference type="Proteomes" id="UP000654993">
    <property type="component" value="Unassembled WGS sequence"/>
</dbReference>
<dbReference type="EMBL" id="BMAQ01000030">
    <property type="protein sequence ID" value="GFR38886.1"/>
    <property type="molecule type" value="Genomic_DNA"/>
</dbReference>
<dbReference type="GO" id="GO:0006310">
    <property type="term" value="P:DNA recombination"/>
    <property type="evidence" value="ECO:0007669"/>
    <property type="project" value="UniProtKB-UniRule"/>
</dbReference>
<evidence type="ECO:0000256" key="6">
    <source>
        <dbReference type="HAMAP-Rule" id="MF_00031"/>
    </source>
</evidence>
<dbReference type="Gene3D" id="1.10.150.20">
    <property type="entry name" value="5' to 3' exonuclease, C-terminal subdomain"/>
    <property type="match status" value="1"/>
</dbReference>
<keyword evidence="1 6" id="KW-0963">Cytoplasm</keyword>
<organism evidence="8 9">
    <name type="scientific">Insulibacter thermoxylanivorax</name>
    <dbReference type="NCBI Taxonomy" id="2749268"/>
    <lineage>
        <taxon>Bacteria</taxon>
        <taxon>Bacillati</taxon>
        <taxon>Bacillota</taxon>
        <taxon>Bacilli</taxon>
        <taxon>Bacillales</taxon>
        <taxon>Paenibacillaceae</taxon>
        <taxon>Insulibacter</taxon>
    </lineage>
</organism>
<keyword evidence="9" id="KW-1185">Reference proteome</keyword>
<name>A0A916VGU2_9BACL</name>
<keyword evidence="2 6" id="KW-0227">DNA damage</keyword>
<dbReference type="GO" id="GO:0048476">
    <property type="term" value="C:Holliday junction resolvase complex"/>
    <property type="evidence" value="ECO:0007669"/>
    <property type="project" value="UniProtKB-UniRule"/>
</dbReference>
<feature type="domain" description="Helix-hairpin-helix DNA-binding motif class 1" evidence="7">
    <location>
        <begin position="71"/>
        <end position="90"/>
    </location>
</feature>
<comment type="subcellular location">
    <subcellularLocation>
        <location evidence="6">Cytoplasm</location>
    </subcellularLocation>
</comment>
<dbReference type="InterPro" id="IPR003583">
    <property type="entry name" value="Hlx-hairpin-Hlx_DNA-bd_motif"/>
</dbReference>
<evidence type="ECO:0000259" key="7">
    <source>
        <dbReference type="SMART" id="SM00278"/>
    </source>
</evidence>
<evidence type="ECO:0000256" key="3">
    <source>
        <dbReference type="ARBA" id="ARBA00023125"/>
    </source>
</evidence>
<comment type="caution">
    <text evidence="8">The sequence shown here is derived from an EMBL/GenBank/DDBJ whole genome shotgun (WGS) entry which is preliminary data.</text>
</comment>
<keyword evidence="8" id="KW-0347">Helicase</keyword>
<dbReference type="CDD" id="cd14332">
    <property type="entry name" value="UBA_RuvA_C"/>
    <property type="match status" value="1"/>
</dbReference>